<sequence>MRDHVKGGALTEVTFFILLSLYTPKHGYAIMQFVEEETNGRLSLGAGTLYGALNTLQEKGWIRPCGNKDGRKKEYEITQEGKSVAETELQRLHSLVGIAEKIMGGTKI</sequence>
<reference evidence="2" key="2">
    <citation type="submission" date="2021-04" db="EMBL/GenBank/DDBJ databases">
        <authorList>
            <person name="Gilroy R."/>
        </authorList>
    </citation>
    <scope>NUCLEOTIDE SEQUENCE</scope>
    <source>
        <strain evidence="2">CHK183-1962</strain>
    </source>
</reference>
<comment type="caution">
    <text evidence="2">The sequence shown here is derived from an EMBL/GenBank/DDBJ whole genome shotgun (WGS) entry which is preliminary data.</text>
</comment>
<feature type="domain" description="Transcription regulator PadR N-terminal" evidence="1">
    <location>
        <begin position="23"/>
        <end position="85"/>
    </location>
</feature>
<dbReference type="Pfam" id="PF03551">
    <property type="entry name" value="PadR"/>
    <property type="match status" value="1"/>
</dbReference>
<name>A0A9D1XBW3_9FIRM</name>
<protein>
    <submittedName>
        <fullName evidence="2">PadR family transcriptional regulator</fullName>
    </submittedName>
</protein>
<evidence type="ECO:0000313" key="3">
    <source>
        <dbReference type="Proteomes" id="UP000886890"/>
    </source>
</evidence>
<dbReference type="InterPro" id="IPR036390">
    <property type="entry name" value="WH_DNA-bd_sf"/>
</dbReference>
<reference evidence="2" key="1">
    <citation type="journal article" date="2021" name="PeerJ">
        <title>Extensive microbial diversity within the chicken gut microbiome revealed by metagenomics and culture.</title>
        <authorList>
            <person name="Gilroy R."/>
            <person name="Ravi A."/>
            <person name="Getino M."/>
            <person name="Pursley I."/>
            <person name="Horton D.L."/>
            <person name="Alikhan N.F."/>
            <person name="Baker D."/>
            <person name="Gharbi K."/>
            <person name="Hall N."/>
            <person name="Watson M."/>
            <person name="Adriaenssens E.M."/>
            <person name="Foster-Nyarko E."/>
            <person name="Jarju S."/>
            <person name="Secka A."/>
            <person name="Antonio M."/>
            <person name="Oren A."/>
            <person name="Chaudhuri R.R."/>
            <person name="La Ragione R."/>
            <person name="Hildebrand F."/>
            <person name="Pallen M.J."/>
        </authorList>
    </citation>
    <scope>NUCLEOTIDE SEQUENCE</scope>
    <source>
        <strain evidence="2">CHK183-1962</strain>
    </source>
</reference>
<dbReference type="EMBL" id="DXEK01000061">
    <property type="protein sequence ID" value="HIX76688.1"/>
    <property type="molecule type" value="Genomic_DNA"/>
</dbReference>
<organism evidence="2 3">
    <name type="scientific">Candidatus Fusicatenibacter merdavium</name>
    <dbReference type="NCBI Taxonomy" id="2838600"/>
    <lineage>
        <taxon>Bacteria</taxon>
        <taxon>Bacillati</taxon>
        <taxon>Bacillota</taxon>
        <taxon>Clostridia</taxon>
        <taxon>Lachnospirales</taxon>
        <taxon>Lachnospiraceae</taxon>
        <taxon>Fusicatenibacter</taxon>
    </lineage>
</organism>
<dbReference type="SUPFAM" id="SSF46785">
    <property type="entry name" value="Winged helix' DNA-binding domain"/>
    <property type="match status" value="1"/>
</dbReference>
<evidence type="ECO:0000313" key="2">
    <source>
        <dbReference type="EMBL" id="HIX76688.1"/>
    </source>
</evidence>
<dbReference type="InterPro" id="IPR005149">
    <property type="entry name" value="Tscrpt_reg_PadR_N"/>
</dbReference>
<dbReference type="InterPro" id="IPR036388">
    <property type="entry name" value="WH-like_DNA-bd_sf"/>
</dbReference>
<dbReference type="Gene3D" id="1.10.10.10">
    <property type="entry name" value="Winged helix-like DNA-binding domain superfamily/Winged helix DNA-binding domain"/>
    <property type="match status" value="1"/>
</dbReference>
<dbReference type="Proteomes" id="UP000886890">
    <property type="component" value="Unassembled WGS sequence"/>
</dbReference>
<dbReference type="PANTHER" id="PTHR33169:SF13">
    <property type="entry name" value="PADR-FAMILY TRANSCRIPTIONAL REGULATOR"/>
    <property type="match status" value="1"/>
</dbReference>
<evidence type="ECO:0000259" key="1">
    <source>
        <dbReference type="Pfam" id="PF03551"/>
    </source>
</evidence>
<proteinExistence type="predicted"/>
<accession>A0A9D1XBW3</accession>
<dbReference type="AlphaFoldDB" id="A0A9D1XBW3"/>
<dbReference type="PANTHER" id="PTHR33169">
    <property type="entry name" value="PADR-FAMILY TRANSCRIPTIONAL REGULATOR"/>
    <property type="match status" value="1"/>
</dbReference>
<dbReference type="InterPro" id="IPR052509">
    <property type="entry name" value="Metal_resp_DNA-bind_regulator"/>
</dbReference>
<gene>
    <name evidence="2" type="ORF">H9734_03715</name>
</gene>